<evidence type="ECO:0000313" key="3">
    <source>
        <dbReference type="Proteomes" id="UP000184050"/>
    </source>
</evidence>
<dbReference type="EMBL" id="FQZE01000007">
    <property type="protein sequence ID" value="SHI89158.1"/>
    <property type="molecule type" value="Genomic_DNA"/>
</dbReference>
<dbReference type="RefSeq" id="WP_073167465.1">
    <property type="nucleotide sequence ID" value="NZ_FQZE01000007.1"/>
</dbReference>
<organism evidence="2 3">
    <name type="scientific">Tangfeifania diversioriginum</name>
    <dbReference type="NCBI Taxonomy" id="1168035"/>
    <lineage>
        <taxon>Bacteria</taxon>
        <taxon>Pseudomonadati</taxon>
        <taxon>Bacteroidota</taxon>
        <taxon>Bacteroidia</taxon>
        <taxon>Marinilabiliales</taxon>
        <taxon>Prolixibacteraceae</taxon>
        <taxon>Tangfeifania</taxon>
    </lineage>
</organism>
<evidence type="ECO:0000259" key="1">
    <source>
        <dbReference type="SMART" id="SM01321"/>
    </source>
</evidence>
<evidence type="ECO:0000313" key="2">
    <source>
        <dbReference type="EMBL" id="SHI89158.1"/>
    </source>
</evidence>
<feature type="domain" description="Transposase IS200-like" evidence="1">
    <location>
        <begin position="3"/>
        <end position="141"/>
    </location>
</feature>
<dbReference type="PANTHER" id="PTHR34322">
    <property type="entry name" value="TRANSPOSASE, Y1_TNP DOMAIN-CONTAINING"/>
    <property type="match status" value="1"/>
</dbReference>
<accession>A0A1M6EUQ4</accession>
<sequence>MPERDQIYHVYNQGNNRQKIFFNRDNYLFFLHKIRKHIFPYCEILAYCLMPNHFHLMIYTTEKSELVTRYQNDAEVSVFSDNLRIMLSSYTRAINKQENKSGSLFRQNTKMKNLTEIKSDHISLPTSLGYDFYCFHYIHQNPVVAGFVANPEEWEFSSYNDYIGKRNGTLVNKKLTLEILDLNVDEIKNQTNYFIDERLIDLFES</sequence>
<proteinExistence type="predicted"/>
<dbReference type="SMART" id="SM01321">
    <property type="entry name" value="Y1_Tnp"/>
    <property type="match status" value="1"/>
</dbReference>
<dbReference type="InterPro" id="IPR036515">
    <property type="entry name" value="Transposase_17_sf"/>
</dbReference>
<gene>
    <name evidence="2" type="ORF">SAMN05444280_107126</name>
</gene>
<dbReference type="AlphaFoldDB" id="A0A1M6EUQ4"/>
<dbReference type="GO" id="GO:0006313">
    <property type="term" value="P:DNA transposition"/>
    <property type="evidence" value="ECO:0007669"/>
    <property type="project" value="InterPro"/>
</dbReference>
<dbReference type="OrthoDB" id="9788881at2"/>
<dbReference type="InterPro" id="IPR002686">
    <property type="entry name" value="Transposase_17"/>
</dbReference>
<name>A0A1M6EUQ4_9BACT</name>
<dbReference type="GO" id="GO:0004803">
    <property type="term" value="F:transposase activity"/>
    <property type="evidence" value="ECO:0007669"/>
    <property type="project" value="InterPro"/>
</dbReference>
<protein>
    <submittedName>
        <fullName evidence="2">REP element-mobilizing transposase RayT</fullName>
    </submittedName>
</protein>
<reference evidence="2 3" key="1">
    <citation type="submission" date="2016-11" db="EMBL/GenBank/DDBJ databases">
        <authorList>
            <person name="Jaros S."/>
            <person name="Januszkiewicz K."/>
            <person name="Wedrychowicz H."/>
        </authorList>
    </citation>
    <scope>NUCLEOTIDE SEQUENCE [LARGE SCALE GENOMIC DNA]</scope>
    <source>
        <strain evidence="2 3">DSM 27063</strain>
    </source>
</reference>
<dbReference type="Gene3D" id="3.30.70.1290">
    <property type="entry name" value="Transposase IS200-like"/>
    <property type="match status" value="1"/>
</dbReference>
<dbReference type="GO" id="GO:0003677">
    <property type="term" value="F:DNA binding"/>
    <property type="evidence" value="ECO:0007669"/>
    <property type="project" value="InterPro"/>
</dbReference>
<dbReference type="STRING" id="1168035.SAMN05444280_107126"/>
<dbReference type="PANTHER" id="PTHR34322:SF2">
    <property type="entry name" value="TRANSPOSASE IS200-LIKE DOMAIN-CONTAINING PROTEIN"/>
    <property type="match status" value="1"/>
</dbReference>
<dbReference type="Proteomes" id="UP000184050">
    <property type="component" value="Unassembled WGS sequence"/>
</dbReference>
<keyword evidence="3" id="KW-1185">Reference proteome</keyword>
<dbReference type="SUPFAM" id="SSF143422">
    <property type="entry name" value="Transposase IS200-like"/>
    <property type="match status" value="1"/>
</dbReference>